<dbReference type="Proteomes" id="UP000078348">
    <property type="component" value="Unassembled WGS sequence"/>
</dbReference>
<dbReference type="GO" id="GO:0003729">
    <property type="term" value="F:mRNA binding"/>
    <property type="evidence" value="ECO:0007669"/>
    <property type="project" value="InterPro"/>
</dbReference>
<dbReference type="InterPro" id="IPR012677">
    <property type="entry name" value="Nucleotide-bd_a/b_plait_sf"/>
</dbReference>
<dbReference type="STRING" id="478820.A0A196SM07"/>
<dbReference type="PROSITE" id="PS50102">
    <property type="entry name" value="RRM"/>
    <property type="match status" value="2"/>
</dbReference>
<dbReference type="OrthoDB" id="446113at2759"/>
<dbReference type="Pfam" id="PF00076">
    <property type="entry name" value="RRM_1"/>
    <property type="match status" value="2"/>
</dbReference>
<feature type="domain" description="RRM" evidence="4">
    <location>
        <begin position="93"/>
        <end position="172"/>
    </location>
</feature>
<dbReference type="AlphaFoldDB" id="A0A196SM07"/>
<dbReference type="InterPro" id="IPR035979">
    <property type="entry name" value="RBD_domain_sf"/>
</dbReference>
<comment type="caution">
    <text evidence="5">The sequence shown here is derived from an EMBL/GenBank/DDBJ whole genome shotgun (WGS) entry which is preliminary data.</text>
</comment>
<sequence>MSRTLWIGDVQENWTEDYLCALMRNAKGLVSIKLMRDRATGEPQGFGFIDFATEEDAINGLNGYNGRPIPGTGYTFRLNYGGNGKNSNYSDNYSIYIGELEPNVTDSQLYQIFKEKYLSFCGAKIMRETGTNISKGFGFIQFRARDEAETALKQMNGYVINGKPIKLSYASARRWQNEDSKGPTPLDVKYNVLVEGPEIPNIRPPPPTPAMIAKTIANNSSGGSSIMDAYGNEYDNPMFTNDPVFQAAVKARREKKMRLMGARSVMEVNDTEVPTDRSKGMNIQEENREFMRRMDPIFDLPSLVAPKLKV</sequence>
<evidence type="ECO:0000256" key="1">
    <source>
        <dbReference type="ARBA" id="ARBA00022737"/>
    </source>
</evidence>
<evidence type="ECO:0000259" key="4">
    <source>
        <dbReference type="PROSITE" id="PS50102"/>
    </source>
</evidence>
<evidence type="ECO:0000313" key="5">
    <source>
        <dbReference type="EMBL" id="OAO17247.1"/>
    </source>
</evidence>
<dbReference type="SUPFAM" id="SSF54928">
    <property type="entry name" value="RNA-binding domain, RBD"/>
    <property type="match status" value="2"/>
</dbReference>
<evidence type="ECO:0000313" key="6">
    <source>
        <dbReference type="Proteomes" id="UP000078348"/>
    </source>
</evidence>
<dbReference type="GO" id="GO:0005829">
    <property type="term" value="C:cytosol"/>
    <property type="evidence" value="ECO:0007669"/>
    <property type="project" value="TreeGrafter"/>
</dbReference>
<organism evidence="5 6">
    <name type="scientific">Blastocystis sp. subtype 1 (strain ATCC 50177 / NandII)</name>
    <dbReference type="NCBI Taxonomy" id="478820"/>
    <lineage>
        <taxon>Eukaryota</taxon>
        <taxon>Sar</taxon>
        <taxon>Stramenopiles</taxon>
        <taxon>Bigyra</taxon>
        <taxon>Opalozoa</taxon>
        <taxon>Opalinata</taxon>
        <taxon>Blastocystidae</taxon>
        <taxon>Blastocystis</taxon>
    </lineage>
</organism>
<feature type="domain" description="RRM" evidence="4">
    <location>
        <begin position="3"/>
        <end position="83"/>
    </location>
</feature>
<accession>A0A196SM07</accession>
<protein>
    <submittedName>
        <fullName evidence="5">RNA recognition motif-containing protein</fullName>
    </submittedName>
</protein>
<dbReference type="Gene3D" id="3.30.70.330">
    <property type="match status" value="2"/>
</dbReference>
<keyword evidence="6" id="KW-1185">Reference proteome</keyword>
<keyword evidence="1" id="KW-0677">Repeat</keyword>
<dbReference type="PANTHER" id="PTHR47640:SF10">
    <property type="entry name" value="TRNA SELENOCYSTEINE 1-ASSOCIATED PROTEIN 1-RELATED"/>
    <property type="match status" value="1"/>
</dbReference>
<dbReference type="InterPro" id="IPR050825">
    <property type="entry name" value="RBM42_RBP45_47-like"/>
</dbReference>
<dbReference type="EMBL" id="LXWW01000039">
    <property type="protein sequence ID" value="OAO17247.1"/>
    <property type="molecule type" value="Genomic_DNA"/>
</dbReference>
<gene>
    <name evidence="5" type="ORF">AV274_1026</name>
</gene>
<dbReference type="SMART" id="SM00360">
    <property type="entry name" value="RRM"/>
    <property type="match status" value="2"/>
</dbReference>
<reference evidence="5 6" key="1">
    <citation type="submission" date="2016-05" db="EMBL/GenBank/DDBJ databases">
        <title>Nuclear genome of Blastocystis sp. subtype 1 NandII.</title>
        <authorList>
            <person name="Gentekaki E."/>
            <person name="Curtis B."/>
            <person name="Stairs C."/>
            <person name="Eme L."/>
            <person name="Herman E."/>
            <person name="Klimes V."/>
            <person name="Arias M.C."/>
            <person name="Elias M."/>
            <person name="Hilliou F."/>
            <person name="Klute M."/>
            <person name="Malik S.-B."/>
            <person name="Pightling A."/>
            <person name="Rachubinski R."/>
            <person name="Salas D."/>
            <person name="Schlacht A."/>
            <person name="Suga H."/>
            <person name="Archibald J."/>
            <person name="Ball S.G."/>
            <person name="Clark G."/>
            <person name="Dacks J."/>
            <person name="Van Der Giezen M."/>
            <person name="Tsaousis A."/>
            <person name="Roger A."/>
        </authorList>
    </citation>
    <scope>NUCLEOTIDE SEQUENCE [LARGE SCALE GENOMIC DNA]</scope>
    <source>
        <strain evidence="6">ATCC 50177 / NandII</strain>
    </source>
</reference>
<keyword evidence="2 3" id="KW-0694">RNA-binding</keyword>
<evidence type="ECO:0000256" key="3">
    <source>
        <dbReference type="PROSITE-ProRule" id="PRU00176"/>
    </source>
</evidence>
<evidence type="ECO:0000256" key="2">
    <source>
        <dbReference type="ARBA" id="ARBA00022884"/>
    </source>
</evidence>
<dbReference type="InterPro" id="IPR000504">
    <property type="entry name" value="RRM_dom"/>
</dbReference>
<proteinExistence type="predicted"/>
<name>A0A196SM07_BLAHN</name>
<dbReference type="PANTHER" id="PTHR47640">
    <property type="entry name" value="TRNA SELENOCYSTEINE 1-ASSOCIATED PROTEIN 1-RELATED-RELATED"/>
    <property type="match status" value="1"/>
</dbReference>